<evidence type="ECO:0000313" key="7">
    <source>
        <dbReference type="EMBL" id="CAG5094233.1"/>
    </source>
</evidence>
<dbReference type="InterPro" id="IPR000719">
    <property type="entry name" value="Prot_kinase_dom"/>
</dbReference>
<reference evidence="7 8" key="1">
    <citation type="submission" date="2021-04" db="EMBL/GenBank/DDBJ databases">
        <authorList>
            <person name="Bliznina A."/>
        </authorList>
    </citation>
    <scope>NUCLEOTIDE SEQUENCE [LARGE SCALE GENOMIC DNA]</scope>
</reference>
<keyword evidence="3" id="KW-0418">Kinase</keyword>
<evidence type="ECO:0000313" key="8">
    <source>
        <dbReference type="Proteomes" id="UP001158576"/>
    </source>
</evidence>
<dbReference type="Proteomes" id="UP001158576">
    <property type="component" value="Chromosome XSR"/>
</dbReference>
<proteinExistence type="predicted"/>
<organism evidence="7 8">
    <name type="scientific">Oikopleura dioica</name>
    <name type="common">Tunicate</name>
    <dbReference type="NCBI Taxonomy" id="34765"/>
    <lineage>
        <taxon>Eukaryota</taxon>
        <taxon>Metazoa</taxon>
        <taxon>Chordata</taxon>
        <taxon>Tunicata</taxon>
        <taxon>Appendicularia</taxon>
        <taxon>Copelata</taxon>
        <taxon>Oikopleuridae</taxon>
        <taxon>Oikopleura</taxon>
    </lineage>
</organism>
<name>A0ABN7S8E6_OIKDI</name>
<feature type="domain" description="Protein kinase" evidence="6">
    <location>
        <begin position="1"/>
        <end position="230"/>
    </location>
</feature>
<evidence type="ECO:0000256" key="2">
    <source>
        <dbReference type="ARBA" id="ARBA00022741"/>
    </source>
</evidence>
<dbReference type="PROSITE" id="PS50011">
    <property type="entry name" value="PROTEIN_KINASE_DOM"/>
    <property type="match status" value="2"/>
</dbReference>
<dbReference type="Pfam" id="PF00069">
    <property type="entry name" value="Pkinase"/>
    <property type="match status" value="2"/>
</dbReference>
<dbReference type="PROSITE" id="PS00108">
    <property type="entry name" value="PROTEIN_KINASE_ST"/>
    <property type="match status" value="1"/>
</dbReference>
<evidence type="ECO:0000256" key="3">
    <source>
        <dbReference type="ARBA" id="ARBA00022777"/>
    </source>
</evidence>
<protein>
    <submittedName>
        <fullName evidence="7">Oidioi.mRNA.OKI2018_I69.XSR.g13372.t1.cds</fullName>
    </submittedName>
</protein>
<evidence type="ECO:0000256" key="4">
    <source>
        <dbReference type="ARBA" id="ARBA00022840"/>
    </source>
</evidence>
<feature type="domain" description="Protein kinase" evidence="6">
    <location>
        <begin position="300"/>
        <end position="618"/>
    </location>
</feature>
<dbReference type="SMART" id="SM00220">
    <property type="entry name" value="S_TKc"/>
    <property type="match status" value="1"/>
</dbReference>
<keyword evidence="5" id="KW-0175">Coiled coil</keyword>
<dbReference type="SUPFAM" id="SSF56112">
    <property type="entry name" value="Protein kinase-like (PK-like)"/>
    <property type="match status" value="2"/>
</dbReference>
<evidence type="ECO:0000256" key="1">
    <source>
        <dbReference type="ARBA" id="ARBA00022679"/>
    </source>
</evidence>
<sequence length="748" mass="85002">MDKRGRSGVDRRSNHFRAGFCHSRDIAHLDVKPQNVFIKGDGITIRVGDFGSVMQLRSIEATIQGTSTEGVKNTLIYTPPESFTEALRRSARLDVWGFGHIIQELLTFEHAFAELMEDQLKFNPKSFKTFAKTNEQKSPKSAAKTKKCDLLRVLERIESGEAPNEIIAPPEEIIRRLRETNQQQESLIEAQKRRISELEAKLEKNQNRKRKIRELKQICEEQQENEQKFLAEIANLKQKENFENLSAKFLYSQKLEVAENGWNLKFQGGHIYKGDGWHHLWIGSKDGGVRFKAVVQEINVENGDELSRGEVTSEPDGQKQKIKYKYGHLAYKDGKYANIDVGQFETNQGVTTALDTATGETVIVKAILLQNASHWKSTQHEAATLRELDHANVVRFVDFLDRQTPDWAEFGAMSFIIMEYCAGGSLVDWIEKMKQAARRTTLDEARIIAAQMISGLSYCHGRNKVHLDLKPANIFVARDYITVKIGDFGSAHSVRSVEASLTTSSGDGIKCTPLYAAPEMHKKEEEAKKSPRLDVWGFALILQEVLTLEHPFGRVDGQPALTGEIMANIQTGKRTSLFEIFGETDEVEEFEVLLEKCTKVERTERPRNTIELRNEAVFVDFLERIESGERASSIVPSPFPIENDERKEIFEKLSAKFGSGNWLEVAENGWNLKFQGGYKGDGWHHLWIGSKDGGVRFKAVVQEIVRYNGNEMSRGDVTSEPDGQKQKIKYKYGDYEYGCYVRYNITLL</sequence>
<feature type="coiled-coil region" evidence="5">
    <location>
        <begin position="174"/>
        <end position="239"/>
    </location>
</feature>
<evidence type="ECO:0000256" key="5">
    <source>
        <dbReference type="SAM" id="Coils"/>
    </source>
</evidence>
<dbReference type="CDD" id="cd14014">
    <property type="entry name" value="STKc_PknB_like"/>
    <property type="match status" value="1"/>
</dbReference>
<evidence type="ECO:0000259" key="6">
    <source>
        <dbReference type="PROSITE" id="PS50011"/>
    </source>
</evidence>
<dbReference type="PANTHER" id="PTHR24348:SF22">
    <property type="entry name" value="NON-SPECIFIC SERINE_THREONINE PROTEIN KINASE"/>
    <property type="match status" value="1"/>
</dbReference>
<dbReference type="InterPro" id="IPR045269">
    <property type="entry name" value="Atg1-like"/>
</dbReference>
<gene>
    <name evidence="7" type="ORF">OKIOD_LOCUS4930</name>
</gene>
<dbReference type="EMBL" id="OU015569">
    <property type="protein sequence ID" value="CAG5094233.1"/>
    <property type="molecule type" value="Genomic_DNA"/>
</dbReference>
<dbReference type="Gene3D" id="1.10.510.10">
    <property type="entry name" value="Transferase(Phosphotransferase) domain 1"/>
    <property type="match status" value="2"/>
</dbReference>
<dbReference type="InterPro" id="IPR008271">
    <property type="entry name" value="Ser/Thr_kinase_AS"/>
</dbReference>
<keyword evidence="1" id="KW-0808">Transferase</keyword>
<keyword evidence="2" id="KW-0547">Nucleotide-binding</keyword>
<dbReference type="InterPro" id="IPR011009">
    <property type="entry name" value="Kinase-like_dom_sf"/>
</dbReference>
<accession>A0ABN7S8E6</accession>
<dbReference type="PANTHER" id="PTHR24348">
    <property type="entry name" value="SERINE/THREONINE-PROTEIN KINASE UNC-51-RELATED"/>
    <property type="match status" value="1"/>
</dbReference>
<keyword evidence="4" id="KW-0067">ATP-binding</keyword>
<keyword evidence="8" id="KW-1185">Reference proteome</keyword>